<keyword evidence="2" id="KW-1185">Reference proteome</keyword>
<organism evidence="1 2">
    <name type="scientific">Madurella fahalii</name>
    <dbReference type="NCBI Taxonomy" id="1157608"/>
    <lineage>
        <taxon>Eukaryota</taxon>
        <taxon>Fungi</taxon>
        <taxon>Dikarya</taxon>
        <taxon>Ascomycota</taxon>
        <taxon>Pezizomycotina</taxon>
        <taxon>Sordariomycetes</taxon>
        <taxon>Sordariomycetidae</taxon>
        <taxon>Sordariales</taxon>
        <taxon>Sordariales incertae sedis</taxon>
        <taxon>Madurella</taxon>
    </lineage>
</organism>
<evidence type="ECO:0000313" key="1">
    <source>
        <dbReference type="EMBL" id="GAB1319623.1"/>
    </source>
</evidence>
<dbReference type="SUPFAM" id="SSF54695">
    <property type="entry name" value="POZ domain"/>
    <property type="match status" value="1"/>
</dbReference>
<dbReference type="GeneID" id="98180575"/>
<dbReference type="EMBL" id="BAAFSV010000005">
    <property type="protein sequence ID" value="GAB1319623.1"/>
    <property type="molecule type" value="Genomic_DNA"/>
</dbReference>
<dbReference type="Gene3D" id="3.30.710.10">
    <property type="entry name" value="Potassium Channel Kv1.1, Chain A"/>
    <property type="match status" value="1"/>
</dbReference>
<accession>A0ABQ0GPH4</accession>
<protein>
    <recommendedName>
        <fullName evidence="3">BTB domain-containing protein</fullName>
    </recommendedName>
</protein>
<comment type="caution">
    <text evidence="1">The sequence shown here is derived from an EMBL/GenBank/DDBJ whole genome shotgun (WGS) entry which is preliminary data.</text>
</comment>
<dbReference type="CDD" id="cd18186">
    <property type="entry name" value="BTB_POZ_ZBTB_KLHL-like"/>
    <property type="match status" value="1"/>
</dbReference>
<reference evidence="1 2" key="1">
    <citation type="submission" date="2024-09" db="EMBL/GenBank/DDBJ databases">
        <title>Itraconazole resistance in Madurella fahalii resulting from another homologue of gene encoding cytochrome P450 14-alpha sterol demethylase (CYP51).</title>
        <authorList>
            <person name="Yoshioka I."/>
            <person name="Fahal A.H."/>
            <person name="Kaneko S."/>
            <person name="Yaguchi T."/>
        </authorList>
    </citation>
    <scope>NUCLEOTIDE SEQUENCE [LARGE SCALE GENOMIC DNA]</scope>
    <source>
        <strain evidence="1 2">IFM 68171</strain>
    </source>
</reference>
<evidence type="ECO:0008006" key="3">
    <source>
        <dbReference type="Google" id="ProtNLM"/>
    </source>
</evidence>
<name>A0ABQ0GPH4_9PEZI</name>
<dbReference type="InterPro" id="IPR011333">
    <property type="entry name" value="SKP1/BTB/POZ_sf"/>
</dbReference>
<proteinExistence type="predicted"/>
<evidence type="ECO:0000313" key="2">
    <source>
        <dbReference type="Proteomes" id="UP001628179"/>
    </source>
</evidence>
<dbReference type="RefSeq" id="XP_070921353.1">
    <property type="nucleotide sequence ID" value="XM_071065252.1"/>
</dbReference>
<gene>
    <name evidence="1" type="ORF">MFIFM68171_09833</name>
</gene>
<dbReference type="Proteomes" id="UP001628179">
    <property type="component" value="Unassembled WGS sequence"/>
</dbReference>
<sequence>MCNYTMDPDGDVILTLEYPNDPFAPECGAVSTPAQNPDLTASAKSYSTPKAFSVQDIAEPEGGNKTEPVTFRVSSRHLALASPVFRSAFTGGWKESTKTEGELQINSEGWDTTALSIFLNTIHCKYRQVPRYLELEMLAKVAVIVDYYAAHEAMEILSPIWISNLRASLPTTTCHNRTIALWICISWVFGDSRAFETATRTAIHHGCSNMTDFGLPIPERVIEHINRDRKLQVNSVFDGLSGLREDLLLGRKGCGVECRTMQVGAVTMLLNRTDLLNHSSEKDYQALSVGELLNEVEAAVCPIWYGYHRKKQLTHEPHGCPGNAFDTATGSIAAELNSKWWGLNIRDYARSATWSKYWGGQGCFLEET</sequence>